<dbReference type="EMBL" id="SRLO01000285">
    <property type="protein sequence ID" value="TNN62862.1"/>
    <property type="molecule type" value="Genomic_DNA"/>
</dbReference>
<gene>
    <name evidence="2" type="ORF">EYF80_026937</name>
</gene>
<feature type="compositionally biased region" description="Basic and acidic residues" evidence="1">
    <location>
        <begin position="1"/>
        <end position="15"/>
    </location>
</feature>
<dbReference type="Proteomes" id="UP000314294">
    <property type="component" value="Unassembled WGS sequence"/>
</dbReference>
<organism evidence="2 3">
    <name type="scientific">Liparis tanakae</name>
    <name type="common">Tanaka's snailfish</name>
    <dbReference type="NCBI Taxonomy" id="230148"/>
    <lineage>
        <taxon>Eukaryota</taxon>
        <taxon>Metazoa</taxon>
        <taxon>Chordata</taxon>
        <taxon>Craniata</taxon>
        <taxon>Vertebrata</taxon>
        <taxon>Euteleostomi</taxon>
        <taxon>Actinopterygii</taxon>
        <taxon>Neopterygii</taxon>
        <taxon>Teleostei</taxon>
        <taxon>Neoteleostei</taxon>
        <taxon>Acanthomorphata</taxon>
        <taxon>Eupercaria</taxon>
        <taxon>Perciformes</taxon>
        <taxon>Cottioidei</taxon>
        <taxon>Cottales</taxon>
        <taxon>Liparidae</taxon>
        <taxon>Liparis</taxon>
    </lineage>
</organism>
<dbReference type="AlphaFoldDB" id="A0A4Z2HDJ7"/>
<sequence length="67" mass="7416">MADRHAEPAEDRRTGGQEAAAPTRSLEDSRGEWGRKQRKHLTSALYSRLLGANGEPGGPEETERWGK</sequence>
<reference evidence="2 3" key="1">
    <citation type="submission" date="2019-03" db="EMBL/GenBank/DDBJ databases">
        <title>First draft genome of Liparis tanakae, snailfish: a comprehensive survey of snailfish specific genes.</title>
        <authorList>
            <person name="Kim W."/>
            <person name="Song I."/>
            <person name="Jeong J.-H."/>
            <person name="Kim D."/>
            <person name="Kim S."/>
            <person name="Ryu S."/>
            <person name="Song J.Y."/>
            <person name="Lee S.K."/>
        </authorList>
    </citation>
    <scope>NUCLEOTIDE SEQUENCE [LARGE SCALE GENOMIC DNA]</scope>
    <source>
        <tissue evidence="2">Muscle</tissue>
    </source>
</reference>
<keyword evidence="3" id="KW-1185">Reference proteome</keyword>
<name>A0A4Z2HDJ7_9TELE</name>
<feature type="region of interest" description="Disordered" evidence="1">
    <location>
        <begin position="1"/>
        <end position="67"/>
    </location>
</feature>
<comment type="caution">
    <text evidence="2">The sequence shown here is derived from an EMBL/GenBank/DDBJ whole genome shotgun (WGS) entry which is preliminary data.</text>
</comment>
<evidence type="ECO:0000256" key="1">
    <source>
        <dbReference type="SAM" id="MobiDB-lite"/>
    </source>
</evidence>
<evidence type="ECO:0000313" key="2">
    <source>
        <dbReference type="EMBL" id="TNN62862.1"/>
    </source>
</evidence>
<accession>A0A4Z2HDJ7</accession>
<protein>
    <submittedName>
        <fullName evidence="2">Uncharacterized protein</fullName>
    </submittedName>
</protein>
<proteinExistence type="predicted"/>
<evidence type="ECO:0000313" key="3">
    <source>
        <dbReference type="Proteomes" id="UP000314294"/>
    </source>
</evidence>
<feature type="compositionally biased region" description="Basic and acidic residues" evidence="1">
    <location>
        <begin position="25"/>
        <end position="35"/>
    </location>
</feature>